<dbReference type="EMBL" id="AP024432">
    <property type="protein sequence ID" value="BCS04680.1"/>
    <property type="molecule type" value="Genomic_DNA"/>
</dbReference>
<protein>
    <submittedName>
        <fullName evidence="2">Uncharacterized protein</fullName>
    </submittedName>
</protein>
<evidence type="ECO:0000256" key="1">
    <source>
        <dbReference type="SAM" id="MobiDB-lite"/>
    </source>
</evidence>
<dbReference type="KEGG" id="aluc:AKAW2_80481S"/>
<dbReference type="OrthoDB" id="3792344at2759"/>
<name>A0A7R7WL37_ASPKA</name>
<dbReference type="Proteomes" id="UP000661280">
    <property type="component" value="Chromosome 8"/>
</dbReference>
<sequence length="493" mass="57159">MERAKAYEKHRSLIFRLFVTEGLTHEQAKLEFEKLVLESRLTMNQWKTLLRNLRIYKNIRGESAADAQTILSQTPDDGHCLIFQNGVLQDNHDIAQHSRRKQKEPKKKKKATSSKTKRISLPFNITALSNPSTFRDFQYLLFATRIHFECSFDTGKWAPNHQGLYARSPDFQAQVMVLSKLHNRIFHALKHLREGQNDKAQELLQETFPLHRSVVRCSHHRQIPDILGILVMVWRSGNKKLQHSIRDDLVALAAQSLPQNDPRRLMLESLGRLDLDQIRPLYLAFDAYCRSLWMERASGSIIKAYISYNQAHFPRTDEGGFYSLYEGMTLGSIQNTLAQVDAELERYSHENMLLWHTAIQYLWSRRRYTEMSYICAHLSKRINQLGTDFDYTQNRQLNQDAATTFLLLGLSYEVLGYPYSARLEFEHAAQLRDKVISTDMWDPTRKAALDKWVEIDRRIGETHTATISSSLIKKMYRTGSSADERVPAPPATT</sequence>
<organism evidence="2 3">
    <name type="scientific">Aspergillus kawachii</name>
    <name type="common">White koji mold</name>
    <name type="synonym">Aspergillus awamori var. kawachi</name>
    <dbReference type="NCBI Taxonomy" id="1069201"/>
    <lineage>
        <taxon>Eukaryota</taxon>
        <taxon>Fungi</taxon>
        <taxon>Dikarya</taxon>
        <taxon>Ascomycota</taxon>
        <taxon>Pezizomycotina</taxon>
        <taxon>Eurotiomycetes</taxon>
        <taxon>Eurotiomycetidae</taxon>
        <taxon>Eurotiales</taxon>
        <taxon>Aspergillaceae</taxon>
        <taxon>Aspergillus</taxon>
        <taxon>Aspergillus subgen. Circumdati</taxon>
    </lineage>
</organism>
<dbReference type="GeneID" id="64966001"/>
<dbReference type="AlphaFoldDB" id="A0A7R7WL37"/>
<proteinExistence type="predicted"/>
<dbReference type="RefSeq" id="XP_041548442.1">
    <property type="nucleotide sequence ID" value="XM_041681506.1"/>
</dbReference>
<feature type="region of interest" description="Disordered" evidence="1">
    <location>
        <begin position="95"/>
        <end position="116"/>
    </location>
</feature>
<reference evidence="2" key="1">
    <citation type="submission" date="2021-01" db="EMBL/GenBank/DDBJ databases">
        <authorList>
            <consortium name="Aspergillus luchuensis mut. kawachii IFO 4304 genome sequencing consortium"/>
            <person name="Kazuki M."/>
            <person name="Futagami T."/>
        </authorList>
    </citation>
    <scope>NUCLEOTIDE SEQUENCE</scope>
    <source>
        <strain evidence="2">IFO 4308</strain>
    </source>
</reference>
<reference evidence="2" key="2">
    <citation type="submission" date="2021-02" db="EMBL/GenBank/DDBJ databases">
        <title>Aspergillus luchuensis mut. kawachii IFO 4304 genome sequence.</title>
        <authorList>
            <person name="Mori K."/>
            <person name="Kadooka C."/>
            <person name="Goto M."/>
            <person name="Futagami T."/>
        </authorList>
    </citation>
    <scope>NUCLEOTIDE SEQUENCE</scope>
    <source>
        <strain evidence="2">IFO 4308</strain>
    </source>
</reference>
<evidence type="ECO:0000313" key="3">
    <source>
        <dbReference type="Proteomes" id="UP000661280"/>
    </source>
</evidence>
<keyword evidence="3" id="KW-1185">Reference proteome</keyword>
<feature type="compositionally biased region" description="Basic residues" evidence="1">
    <location>
        <begin position="97"/>
        <end position="116"/>
    </location>
</feature>
<evidence type="ECO:0000313" key="2">
    <source>
        <dbReference type="EMBL" id="BCS04680.1"/>
    </source>
</evidence>
<gene>
    <name evidence="2" type="ORF">AKAW2_80481S</name>
</gene>
<accession>A0A7R7WL37</accession>